<feature type="region of interest" description="Disordered" evidence="1">
    <location>
        <begin position="174"/>
        <end position="194"/>
    </location>
</feature>
<dbReference type="Proteomes" id="UP000678276">
    <property type="component" value="Unassembled WGS sequence"/>
</dbReference>
<accession>A0ABS4BJX1</accession>
<dbReference type="RefSeq" id="WP_209595551.1">
    <property type="nucleotide sequence ID" value="NZ_JAGJCF010000013.1"/>
</dbReference>
<evidence type="ECO:0008006" key="4">
    <source>
        <dbReference type="Google" id="ProtNLM"/>
    </source>
</evidence>
<keyword evidence="3" id="KW-1185">Reference proteome</keyword>
<reference evidence="2 3" key="1">
    <citation type="submission" date="2021-04" db="EMBL/GenBank/DDBJ databases">
        <title>Whole genome sequence of Jiella sp. KSK16Y-1.</title>
        <authorList>
            <person name="Tuo L."/>
        </authorList>
    </citation>
    <scope>NUCLEOTIDE SEQUENCE [LARGE SCALE GENOMIC DNA]</scope>
    <source>
        <strain evidence="2 3">KSK16Y-1</strain>
    </source>
</reference>
<evidence type="ECO:0000256" key="1">
    <source>
        <dbReference type="SAM" id="MobiDB-lite"/>
    </source>
</evidence>
<evidence type="ECO:0000313" key="2">
    <source>
        <dbReference type="EMBL" id="MBP0617054.1"/>
    </source>
</evidence>
<comment type="caution">
    <text evidence="2">The sequence shown here is derived from an EMBL/GenBank/DDBJ whole genome shotgun (WGS) entry which is preliminary data.</text>
</comment>
<evidence type="ECO:0000313" key="3">
    <source>
        <dbReference type="Proteomes" id="UP000678276"/>
    </source>
</evidence>
<gene>
    <name evidence="2" type="ORF">J6595_15815</name>
</gene>
<organism evidence="2 3">
    <name type="scientific">Jiella mangrovi</name>
    <dbReference type="NCBI Taxonomy" id="2821407"/>
    <lineage>
        <taxon>Bacteria</taxon>
        <taxon>Pseudomonadati</taxon>
        <taxon>Pseudomonadota</taxon>
        <taxon>Alphaproteobacteria</taxon>
        <taxon>Hyphomicrobiales</taxon>
        <taxon>Aurantimonadaceae</taxon>
        <taxon>Jiella</taxon>
    </lineage>
</organism>
<sequence>MSVQIWNYFGMIASFSNNFIFLKTRKTGGTSVEIVLSSWCDAGDVCTVVSPVDEVTRASFGGILPVEEYKGAKVFNHMNAAHVRKIFPTLWRDAFEFTIERHPYEKVISRVYWRIGRRGGNVDQEYEAELERTLQMGDFVDRDLYSIGGKIVVDEVIDYPDMWPRLSELGRAWGHTVPDEKPNAKGQHRKDRRAAADILSERQKSRIREIAAFEFETFGYAA</sequence>
<proteinExistence type="predicted"/>
<dbReference type="EMBL" id="JAGJCF010000013">
    <property type="protein sequence ID" value="MBP0617054.1"/>
    <property type="molecule type" value="Genomic_DNA"/>
</dbReference>
<protein>
    <recommendedName>
        <fullName evidence="4">Sulfotransferase family protein</fullName>
    </recommendedName>
</protein>
<name>A0ABS4BJX1_9HYPH</name>